<name>A0A0J1BGT0_RHOIS</name>
<dbReference type="OrthoDB" id="292619at2"/>
<dbReference type="EMBL" id="LECT01000017">
    <property type="protein sequence ID" value="KLU05745.1"/>
    <property type="molecule type" value="Genomic_DNA"/>
</dbReference>
<evidence type="ECO:0000313" key="2">
    <source>
        <dbReference type="EMBL" id="KLU05745.1"/>
    </source>
</evidence>
<evidence type="ECO:0000313" key="3">
    <source>
        <dbReference type="Proteomes" id="UP000036367"/>
    </source>
</evidence>
<feature type="region of interest" description="Disordered" evidence="1">
    <location>
        <begin position="42"/>
        <end position="68"/>
    </location>
</feature>
<dbReference type="PATRIC" id="fig|595434.4.peg.2270"/>
<evidence type="ECO:0000256" key="1">
    <source>
        <dbReference type="SAM" id="MobiDB-lite"/>
    </source>
</evidence>
<dbReference type="Proteomes" id="UP000036367">
    <property type="component" value="Unassembled WGS sequence"/>
</dbReference>
<sequence length="222" mass="23883">MITPAPSMSRLVAISAIIVLTSLSITETAQAQLFGARTLGQPLTRRPSVSQGAPPAMESAGSVEGSERFLRGNRSRDEFVGPSRGTQQGFIGSDQAIGVGRVRTSVESLREPPDRSAQINQPVPPLAAGAMYYPQLSISVSEMADEAYVSAVILKRDEKLAARLSHVAGSAIQISYQGNRAILSGIVESEAVAEKLRVLASFEPHIDEIECQFWTRQALIRH</sequence>
<dbReference type="STRING" id="595434.RISK_002377"/>
<protein>
    <recommendedName>
        <fullName evidence="4">BON domain-containing protein</fullName>
    </recommendedName>
</protein>
<evidence type="ECO:0008006" key="4">
    <source>
        <dbReference type="Google" id="ProtNLM"/>
    </source>
</evidence>
<dbReference type="RefSeq" id="WP_047814037.1">
    <property type="nucleotide sequence ID" value="NZ_LECT01000017.1"/>
</dbReference>
<keyword evidence="3" id="KW-1185">Reference proteome</keyword>
<comment type="caution">
    <text evidence="2">The sequence shown here is derived from an EMBL/GenBank/DDBJ whole genome shotgun (WGS) entry which is preliminary data.</text>
</comment>
<organism evidence="2 3">
    <name type="scientific">Rhodopirellula islandica</name>
    <dbReference type="NCBI Taxonomy" id="595434"/>
    <lineage>
        <taxon>Bacteria</taxon>
        <taxon>Pseudomonadati</taxon>
        <taxon>Planctomycetota</taxon>
        <taxon>Planctomycetia</taxon>
        <taxon>Pirellulales</taxon>
        <taxon>Pirellulaceae</taxon>
        <taxon>Rhodopirellula</taxon>
    </lineage>
</organism>
<proteinExistence type="predicted"/>
<gene>
    <name evidence="2" type="ORF">RISK_002377</name>
</gene>
<accession>A0A0J1BGT0</accession>
<dbReference type="AlphaFoldDB" id="A0A0J1BGT0"/>
<reference evidence="2" key="1">
    <citation type="submission" date="2015-05" db="EMBL/GenBank/DDBJ databases">
        <title>Permanent draft genome of Rhodopirellula islandicus K833.</title>
        <authorList>
            <person name="Kizina J."/>
            <person name="Richter M."/>
            <person name="Glockner F.O."/>
            <person name="Harder J."/>
        </authorList>
    </citation>
    <scope>NUCLEOTIDE SEQUENCE [LARGE SCALE GENOMIC DNA]</scope>
    <source>
        <strain evidence="2">K833</strain>
    </source>
</reference>